<evidence type="ECO:0000256" key="4">
    <source>
        <dbReference type="ARBA" id="ARBA00022776"/>
    </source>
</evidence>
<protein>
    <recommendedName>
        <fullName evidence="2">Anaphase-promoting complex subunit 5</fullName>
    </recommendedName>
    <alternativeName>
        <fullName evidence="7">Cyclosome subunit 5</fullName>
    </alternativeName>
</protein>
<dbReference type="GO" id="GO:0070979">
    <property type="term" value="P:protein K11-linked ubiquitination"/>
    <property type="evidence" value="ECO:0007669"/>
    <property type="project" value="TreeGrafter"/>
</dbReference>
<dbReference type="GO" id="GO:0005680">
    <property type="term" value="C:anaphase-promoting complex"/>
    <property type="evidence" value="ECO:0007669"/>
    <property type="project" value="InterPro"/>
</dbReference>
<gene>
    <name evidence="10" type="ORF">TCAL_10373</name>
</gene>
<dbReference type="Proteomes" id="UP000318571">
    <property type="component" value="Chromosome 12"/>
</dbReference>
<dbReference type="PANTHER" id="PTHR12830">
    <property type="entry name" value="ANAPHASE-PROMOTING COMPLEX SUBUNIT 5"/>
    <property type="match status" value="1"/>
</dbReference>
<dbReference type="SUPFAM" id="SSF48452">
    <property type="entry name" value="TPR-like"/>
    <property type="match status" value="1"/>
</dbReference>
<sequence length="800" mass="88756">SIRVPGAAPSRSGSGLAGAGVSGSCRAFECLTPFKVSVGLLLRNYCVHVRGFENEPDNEEHLMSARQRTKFCLLLLRLTQGSDLPLKSLMRELLDPAHGLPPSLLSWWKSSLSAIQDKGVCGLMDALAHLALIVSEDVQYPILGRASVFAMFLRRITIYGDRLGFSEAASLTANIVDYIRYGGPAYHQIPTSTLGETDGLPEDLEMSLCSSEVAKINHAPISILAEESAPLSPLSRADPASVVHTRRQAEFYIAQQVELVQNAEIHADPVRVIEDKVERILKSNSDLAEAYFLLYLNALRCNDFCGARANLNRAFEIGFPCHRSSSSVYAGEDLIRDPRYAALNLAGLHAHFGHTQPALTALQECTTSAQEANDLPCLQHALAWRLTVDKNMSGPDRMSLLQSLLDKSLVLQIPSLIGFGYQNLSKIIAYGGDKATPYEVCRKISHAEQMGEQSEVPDLLTGSMWEKSVFWAALGQGYLSAQASQLLLLLDTSSPSRDGHFIVSENVACSLATMARNLFDTGHGKAADQVIALAKHLFPNHSSPNGTRWRTCQIEIEFRRSLYETNWVSAHKWILAMEPLDSVNAIFMSAELLVWRGNVQSLGSKLDTISPMMDEEGKLSAFQKIRYHIYRSEWYCLMASYSYAFESLLSAINLSVSLKYEYMEKLAKLHLAHVQLQIGLPLDALDALESTMPILLRHDIVFESSRAFLLLAKGLVASAPKGQTEERRIVLSKAMSSLQKALKGFKQIQAYHRVKDVLYTMARLFHAQDLIKERNQVSAEFRKIEEQHPTFISTKVALML</sequence>
<dbReference type="PANTHER" id="PTHR12830:SF9">
    <property type="entry name" value="ANAPHASE-PROMOTING COMPLEX SUBUNIT 5"/>
    <property type="match status" value="1"/>
</dbReference>
<evidence type="ECO:0000256" key="3">
    <source>
        <dbReference type="ARBA" id="ARBA00022618"/>
    </source>
</evidence>
<comment type="similarity">
    <text evidence="1">Belongs to the APC5 family.</text>
</comment>
<evidence type="ECO:0000259" key="9">
    <source>
        <dbReference type="Pfam" id="PF12862"/>
    </source>
</evidence>
<comment type="caution">
    <text evidence="10">The sequence shown here is derived from an EMBL/GenBank/DDBJ whole genome shotgun (WGS) entry which is preliminary data.</text>
</comment>
<feature type="non-terminal residue" evidence="10">
    <location>
        <position position="1"/>
    </location>
</feature>
<proteinExistence type="inferred from homology"/>
<evidence type="ECO:0000256" key="1">
    <source>
        <dbReference type="ARBA" id="ARBA00007450"/>
    </source>
</evidence>
<evidence type="ECO:0000313" key="11">
    <source>
        <dbReference type="Proteomes" id="UP000318571"/>
    </source>
</evidence>
<dbReference type="OMA" id="DANMGMA"/>
<evidence type="ECO:0000256" key="5">
    <source>
        <dbReference type="ARBA" id="ARBA00022786"/>
    </source>
</evidence>
<evidence type="ECO:0000256" key="2">
    <source>
        <dbReference type="ARBA" id="ARBA00016066"/>
    </source>
</evidence>
<dbReference type="Pfam" id="PF12862">
    <property type="entry name" value="ANAPC5"/>
    <property type="match status" value="2"/>
</dbReference>
<reference evidence="10 11" key="1">
    <citation type="journal article" date="2018" name="Nat. Ecol. Evol.">
        <title>Genomic signatures of mitonuclear coevolution across populations of Tigriopus californicus.</title>
        <authorList>
            <person name="Barreto F.S."/>
            <person name="Watson E.T."/>
            <person name="Lima T.G."/>
            <person name="Willett C.S."/>
            <person name="Edmands S."/>
            <person name="Li W."/>
            <person name="Burton R.S."/>
        </authorList>
    </citation>
    <scope>NUCLEOTIDE SEQUENCE [LARGE SCALE GENOMIC DNA]</scope>
    <source>
        <strain evidence="10 11">San Diego</strain>
    </source>
</reference>
<dbReference type="EMBL" id="VCGU01000001">
    <property type="protein sequence ID" value="TRY80592.1"/>
    <property type="molecule type" value="Genomic_DNA"/>
</dbReference>
<keyword evidence="4" id="KW-0498">Mitosis</keyword>
<dbReference type="STRING" id="6832.A0A553PSE0"/>
<evidence type="ECO:0000256" key="8">
    <source>
        <dbReference type="ARBA" id="ARBA00045696"/>
    </source>
</evidence>
<feature type="domain" description="Anaphase-promoting complex subunit 5" evidence="9">
    <location>
        <begin position="291"/>
        <end position="390"/>
    </location>
</feature>
<dbReference type="GO" id="GO:0051301">
    <property type="term" value="P:cell division"/>
    <property type="evidence" value="ECO:0007669"/>
    <property type="project" value="UniProtKB-KW"/>
</dbReference>
<evidence type="ECO:0000256" key="7">
    <source>
        <dbReference type="ARBA" id="ARBA00031069"/>
    </source>
</evidence>
<dbReference type="UniPathway" id="UPA00143"/>
<dbReference type="GO" id="GO:0031145">
    <property type="term" value="P:anaphase-promoting complex-dependent catabolic process"/>
    <property type="evidence" value="ECO:0007669"/>
    <property type="project" value="TreeGrafter"/>
</dbReference>
<dbReference type="AlphaFoldDB" id="A0A553PSE0"/>
<keyword evidence="11" id="KW-1185">Reference proteome</keyword>
<feature type="domain" description="Anaphase-promoting complex subunit 5" evidence="9">
    <location>
        <begin position="639"/>
        <end position="691"/>
    </location>
</feature>
<dbReference type="CDD" id="cd16270">
    <property type="entry name" value="Apc5_N"/>
    <property type="match status" value="1"/>
</dbReference>
<evidence type="ECO:0000256" key="6">
    <source>
        <dbReference type="ARBA" id="ARBA00023306"/>
    </source>
</evidence>
<keyword evidence="5" id="KW-0833">Ubl conjugation pathway</keyword>
<dbReference type="InterPro" id="IPR011990">
    <property type="entry name" value="TPR-like_helical_dom_sf"/>
</dbReference>
<name>A0A553PSE0_TIGCA</name>
<keyword evidence="3" id="KW-0132">Cell division</keyword>
<keyword evidence="6" id="KW-0131">Cell cycle</keyword>
<accession>A0A553PSE0</accession>
<dbReference type="InterPro" id="IPR037679">
    <property type="entry name" value="Apc5"/>
</dbReference>
<comment type="function">
    <text evidence="8">Component of the anaphase promoting complex/cyclosome (APC/C), a cell cycle-regulated E3 ubiquitin ligase that controls progression through mitosis and the G1 phase of the cell cycle. The APC/C complex acts by mediating ubiquitination and subsequent degradation of target proteins: it mainly mediates the formation of 'Lys-11'-linked polyubiquitin chains and, to a lower extent, the formation of 'Lys-48'- and 'Lys-63'-linked polyubiquitin chains. The APC/C complex catalyzes assembly of branched 'Lys-11'-/'Lys-48'-linked branched ubiquitin chains on target proteins.</text>
</comment>
<organism evidence="10 11">
    <name type="scientific">Tigriopus californicus</name>
    <name type="common">Marine copepod</name>
    <dbReference type="NCBI Taxonomy" id="6832"/>
    <lineage>
        <taxon>Eukaryota</taxon>
        <taxon>Metazoa</taxon>
        <taxon>Ecdysozoa</taxon>
        <taxon>Arthropoda</taxon>
        <taxon>Crustacea</taxon>
        <taxon>Multicrustacea</taxon>
        <taxon>Hexanauplia</taxon>
        <taxon>Copepoda</taxon>
        <taxon>Harpacticoida</taxon>
        <taxon>Harpacticidae</taxon>
        <taxon>Tigriopus</taxon>
    </lineage>
</organism>
<evidence type="ECO:0000313" key="10">
    <source>
        <dbReference type="EMBL" id="TRY80592.1"/>
    </source>
</evidence>
<dbReference type="InterPro" id="IPR026000">
    <property type="entry name" value="Apc5_dom"/>
</dbReference>
<dbReference type="GO" id="GO:0045842">
    <property type="term" value="P:positive regulation of mitotic metaphase/anaphase transition"/>
    <property type="evidence" value="ECO:0007669"/>
    <property type="project" value="TreeGrafter"/>
</dbReference>